<feature type="region of interest" description="Disordered" evidence="1">
    <location>
        <begin position="173"/>
        <end position="217"/>
    </location>
</feature>
<gene>
    <name evidence="3" type="ORF">BDZ94DRAFT_1299467</name>
</gene>
<dbReference type="PANTHER" id="PTHR28208">
    <property type="entry name" value="PHOSPHATIDATE PHOSPHATASE APP1"/>
    <property type="match status" value="1"/>
</dbReference>
<dbReference type="InterPro" id="IPR019236">
    <property type="entry name" value="APP1_cat"/>
</dbReference>
<keyword evidence="4" id="KW-1185">Reference proteome</keyword>
<reference evidence="3" key="1">
    <citation type="submission" date="2020-11" db="EMBL/GenBank/DDBJ databases">
        <authorList>
            <consortium name="DOE Joint Genome Institute"/>
            <person name="Ahrendt S."/>
            <person name="Riley R."/>
            <person name="Andreopoulos W."/>
            <person name="Labutti K."/>
            <person name="Pangilinan J."/>
            <person name="Ruiz-Duenas F.J."/>
            <person name="Barrasa J.M."/>
            <person name="Sanchez-Garcia M."/>
            <person name="Camarero S."/>
            <person name="Miyauchi S."/>
            <person name="Serrano A."/>
            <person name="Linde D."/>
            <person name="Babiker R."/>
            <person name="Drula E."/>
            <person name="Ayuso-Fernandez I."/>
            <person name="Pacheco R."/>
            <person name="Padilla G."/>
            <person name="Ferreira P."/>
            <person name="Barriuso J."/>
            <person name="Kellner H."/>
            <person name="Castanera R."/>
            <person name="Alfaro M."/>
            <person name="Ramirez L."/>
            <person name="Pisabarro A.G."/>
            <person name="Kuo A."/>
            <person name="Tritt A."/>
            <person name="Lipzen A."/>
            <person name="He G."/>
            <person name="Yan M."/>
            <person name="Ng V."/>
            <person name="Cullen D."/>
            <person name="Martin F."/>
            <person name="Rosso M.-N."/>
            <person name="Henrissat B."/>
            <person name="Hibbett D."/>
            <person name="Martinez A.T."/>
            <person name="Grigoriev I.V."/>
        </authorList>
    </citation>
    <scope>NUCLEOTIDE SEQUENCE</scope>
    <source>
        <strain evidence="3">CBS 247.69</strain>
    </source>
</reference>
<dbReference type="Proteomes" id="UP000807353">
    <property type="component" value="Unassembled WGS sequence"/>
</dbReference>
<evidence type="ECO:0000256" key="1">
    <source>
        <dbReference type="SAM" id="MobiDB-lite"/>
    </source>
</evidence>
<feature type="region of interest" description="Disordered" evidence="1">
    <location>
        <begin position="542"/>
        <end position="605"/>
    </location>
</feature>
<evidence type="ECO:0000259" key="2">
    <source>
        <dbReference type="Pfam" id="PF09949"/>
    </source>
</evidence>
<dbReference type="Pfam" id="PF09949">
    <property type="entry name" value="APP1_cat"/>
    <property type="match status" value="1"/>
</dbReference>
<organism evidence="3 4">
    <name type="scientific">Collybia nuda</name>
    <dbReference type="NCBI Taxonomy" id="64659"/>
    <lineage>
        <taxon>Eukaryota</taxon>
        <taxon>Fungi</taxon>
        <taxon>Dikarya</taxon>
        <taxon>Basidiomycota</taxon>
        <taxon>Agaricomycotina</taxon>
        <taxon>Agaricomycetes</taxon>
        <taxon>Agaricomycetidae</taxon>
        <taxon>Agaricales</taxon>
        <taxon>Tricholomatineae</taxon>
        <taxon>Clitocybaceae</taxon>
        <taxon>Collybia</taxon>
    </lineage>
</organism>
<name>A0A9P5Y3Y6_9AGAR</name>
<evidence type="ECO:0000313" key="3">
    <source>
        <dbReference type="EMBL" id="KAF9461096.1"/>
    </source>
</evidence>
<dbReference type="OrthoDB" id="2117591at2759"/>
<proteinExistence type="predicted"/>
<accession>A0A9P5Y3Y6</accession>
<dbReference type="InterPro" id="IPR052935">
    <property type="entry name" value="Mg2+_PAP"/>
</dbReference>
<feature type="compositionally biased region" description="Basic and acidic residues" evidence="1">
    <location>
        <begin position="173"/>
        <end position="183"/>
    </location>
</feature>
<feature type="domain" description="Phosphatidate phosphatase APP1 catalytic" evidence="2">
    <location>
        <begin position="384"/>
        <end position="535"/>
    </location>
</feature>
<feature type="region of interest" description="Disordered" evidence="1">
    <location>
        <begin position="264"/>
        <end position="284"/>
    </location>
</feature>
<feature type="region of interest" description="Disordered" evidence="1">
    <location>
        <begin position="620"/>
        <end position="662"/>
    </location>
</feature>
<feature type="compositionally biased region" description="Low complexity" evidence="1">
    <location>
        <begin position="649"/>
        <end position="662"/>
    </location>
</feature>
<dbReference type="GO" id="GO:0008195">
    <property type="term" value="F:phosphatidate phosphatase activity"/>
    <property type="evidence" value="ECO:0007669"/>
    <property type="project" value="InterPro"/>
</dbReference>
<dbReference type="AlphaFoldDB" id="A0A9P5Y3Y6"/>
<comment type="caution">
    <text evidence="3">The sequence shown here is derived from an EMBL/GenBank/DDBJ whole genome shotgun (WGS) entry which is preliminary data.</text>
</comment>
<protein>
    <recommendedName>
        <fullName evidence="2">Phosphatidate phosphatase APP1 catalytic domain-containing protein</fullName>
    </recommendedName>
</protein>
<evidence type="ECO:0000313" key="4">
    <source>
        <dbReference type="Proteomes" id="UP000807353"/>
    </source>
</evidence>
<dbReference type="PANTHER" id="PTHR28208:SF3">
    <property type="entry name" value="PHOSPHATIDATE PHOSPHATASE APP1"/>
    <property type="match status" value="1"/>
</dbReference>
<dbReference type="EMBL" id="MU150289">
    <property type="protein sequence ID" value="KAF9461096.1"/>
    <property type="molecule type" value="Genomic_DNA"/>
</dbReference>
<dbReference type="GO" id="GO:0030479">
    <property type="term" value="C:actin cortical patch"/>
    <property type="evidence" value="ECO:0007669"/>
    <property type="project" value="TreeGrafter"/>
</dbReference>
<sequence length="721" mass="79893">MSEDMQSSWRYLNSASSRFSSFRGYWRREHTPTNELQNERQGWKAWAGQKMKLRRNAGDREDSGRETITLFPGWAARSYRKVGSNGVDDAFEVDVFVSGFASSHRESASRSQRAFIRLAKGFASLPKLTADAISPEPIKQLSPSTEALLAQIQLPPRPTEITEDYEIEALERQLQRAKTRPEDPESPGSSRSSSIDLTEIPPDVNATPRPRPPPEPINPVTVIPADVLRQLHANLESRLRPFWSSVLASRVVRVHLFASPYHPSLSPDTVSEDDQDAVNHGPVASQDVTTLADGSFQARFKVKWEDLCQHPGALHIAFGDKCEEHDLLVAAQLLPDVPSSASSLSISSDSESYSRTHAAPPFFEHNLPTTAPTTLRISITHSPIRVISDIDDTIKLSNILSGARAVFRNVFVKDLQDNIIPGMGEWYSGMWSRGIRFHYVSNGPFELLPVVNEFFRISQLPPGSIKLKSYAGRSLFNGLLSAPAIRKRAGVVDILDSFPDSRFFLIGDTGEQDLELYADLARERPDQILAVLVRDVETGDPLDDPTGWNAIGAAGTRSHPLIRGPSSDDTPRPKRTPSEMLSTKDSKVPSPSGLEVPTNEMAGRDYFTTSQLTAEPEMMISPDVSKMGKAKPTKPRFNTYPLAPSPAGSFMSKSSRSSTSSSSLSILMTDAEKKKHALQTRVYRARTQMPGHVPLRIFRDPTDCVEVDEILDKEPPFDDKN</sequence>